<feature type="transmembrane region" description="Helical" evidence="8">
    <location>
        <begin position="197"/>
        <end position="219"/>
    </location>
</feature>
<dbReference type="PROSITE" id="PS50928">
    <property type="entry name" value="ABC_TM1"/>
    <property type="match status" value="1"/>
</dbReference>
<dbReference type="GO" id="GO:0006865">
    <property type="term" value="P:amino acid transport"/>
    <property type="evidence" value="ECO:0007669"/>
    <property type="project" value="UniProtKB-KW"/>
</dbReference>
<dbReference type="PANTHER" id="PTHR30614:SF0">
    <property type="entry name" value="L-CYSTINE TRANSPORT SYSTEM PERMEASE PROTEIN TCYL"/>
    <property type="match status" value="1"/>
</dbReference>
<dbReference type="Pfam" id="PF00528">
    <property type="entry name" value="BPD_transp_1"/>
    <property type="match status" value="1"/>
</dbReference>
<keyword evidence="4 8" id="KW-0812">Transmembrane</keyword>
<comment type="subcellular location">
    <subcellularLocation>
        <location evidence="1 8">Cell membrane</location>
        <topology evidence="1 8">Multi-pass membrane protein</topology>
    </subcellularLocation>
</comment>
<gene>
    <name evidence="10" type="ORF">GCM10007968_14880</name>
</gene>
<protein>
    <submittedName>
        <fullName evidence="10">ABC transporter permease</fullName>
    </submittedName>
</protein>
<evidence type="ECO:0000256" key="3">
    <source>
        <dbReference type="ARBA" id="ARBA00022475"/>
    </source>
</evidence>
<evidence type="ECO:0000313" key="10">
    <source>
        <dbReference type="EMBL" id="GGL51753.1"/>
    </source>
</evidence>
<dbReference type="RefSeq" id="WP_229727516.1">
    <property type="nucleotide sequence ID" value="NZ_BMOK01000005.1"/>
</dbReference>
<dbReference type="GO" id="GO:0022857">
    <property type="term" value="F:transmembrane transporter activity"/>
    <property type="evidence" value="ECO:0007669"/>
    <property type="project" value="InterPro"/>
</dbReference>
<dbReference type="AlphaFoldDB" id="A0A917S1U5"/>
<dbReference type="Proteomes" id="UP000654670">
    <property type="component" value="Unassembled WGS sequence"/>
</dbReference>
<dbReference type="GO" id="GO:0043190">
    <property type="term" value="C:ATP-binding cassette (ABC) transporter complex"/>
    <property type="evidence" value="ECO:0007669"/>
    <property type="project" value="InterPro"/>
</dbReference>
<dbReference type="InterPro" id="IPR035906">
    <property type="entry name" value="MetI-like_sf"/>
</dbReference>
<accession>A0A917S1U5</accession>
<dbReference type="EMBL" id="BMOK01000005">
    <property type="protein sequence ID" value="GGL51753.1"/>
    <property type="molecule type" value="Genomic_DNA"/>
</dbReference>
<evidence type="ECO:0000256" key="2">
    <source>
        <dbReference type="ARBA" id="ARBA00022448"/>
    </source>
</evidence>
<reference evidence="10" key="1">
    <citation type="journal article" date="2014" name="Int. J. Syst. Evol. Microbiol.">
        <title>Complete genome sequence of Corynebacterium casei LMG S-19264T (=DSM 44701T), isolated from a smear-ripened cheese.</title>
        <authorList>
            <consortium name="US DOE Joint Genome Institute (JGI-PGF)"/>
            <person name="Walter F."/>
            <person name="Albersmeier A."/>
            <person name="Kalinowski J."/>
            <person name="Ruckert C."/>
        </authorList>
    </citation>
    <scope>NUCLEOTIDE SEQUENCE</scope>
    <source>
        <strain evidence="10">JCM 15325</strain>
    </source>
</reference>
<keyword evidence="7 8" id="KW-0472">Membrane</keyword>
<keyword evidence="2 8" id="KW-0813">Transport</keyword>
<dbReference type="InterPro" id="IPR043429">
    <property type="entry name" value="ArtM/GltK/GlnP/TcyL/YhdX-like"/>
</dbReference>
<dbReference type="InterPro" id="IPR000515">
    <property type="entry name" value="MetI-like"/>
</dbReference>
<proteinExistence type="inferred from homology"/>
<feature type="transmembrane region" description="Helical" evidence="8">
    <location>
        <begin position="97"/>
        <end position="114"/>
    </location>
</feature>
<feature type="transmembrane region" description="Helical" evidence="8">
    <location>
        <begin position="49"/>
        <end position="77"/>
    </location>
</feature>
<organism evidence="10 11">
    <name type="scientific">Sporolactobacillus putidus</name>
    <dbReference type="NCBI Taxonomy" id="492735"/>
    <lineage>
        <taxon>Bacteria</taxon>
        <taxon>Bacillati</taxon>
        <taxon>Bacillota</taxon>
        <taxon>Bacilli</taxon>
        <taxon>Bacillales</taxon>
        <taxon>Sporolactobacillaceae</taxon>
        <taxon>Sporolactobacillus</taxon>
    </lineage>
</organism>
<comment type="caution">
    <text evidence="10">The sequence shown here is derived from an EMBL/GenBank/DDBJ whole genome shotgun (WGS) entry which is preliminary data.</text>
</comment>
<dbReference type="SUPFAM" id="SSF161098">
    <property type="entry name" value="MetI-like"/>
    <property type="match status" value="1"/>
</dbReference>
<comment type="similarity">
    <text evidence="8">Belongs to the binding-protein-dependent transport system permease family.</text>
</comment>
<keyword evidence="3" id="KW-1003">Cell membrane</keyword>
<keyword evidence="6 8" id="KW-1133">Transmembrane helix</keyword>
<feature type="transmembrane region" description="Helical" evidence="8">
    <location>
        <begin position="20"/>
        <end position="42"/>
    </location>
</feature>
<feature type="transmembrane region" description="Helical" evidence="8">
    <location>
        <begin position="165"/>
        <end position="185"/>
    </location>
</feature>
<evidence type="ECO:0000256" key="7">
    <source>
        <dbReference type="ARBA" id="ARBA00023136"/>
    </source>
</evidence>
<dbReference type="InterPro" id="IPR010065">
    <property type="entry name" value="AA_ABC_transptr_permease_3TM"/>
</dbReference>
<evidence type="ECO:0000256" key="5">
    <source>
        <dbReference type="ARBA" id="ARBA00022970"/>
    </source>
</evidence>
<dbReference type="NCBIfam" id="TIGR01726">
    <property type="entry name" value="HEQRo_perm_3TM"/>
    <property type="match status" value="1"/>
</dbReference>
<feature type="domain" description="ABC transmembrane type-1" evidence="9">
    <location>
        <begin position="18"/>
        <end position="219"/>
    </location>
</feature>
<evidence type="ECO:0000313" key="11">
    <source>
        <dbReference type="Proteomes" id="UP000654670"/>
    </source>
</evidence>
<name>A0A917S1U5_9BACL</name>
<dbReference type="Gene3D" id="1.10.3720.10">
    <property type="entry name" value="MetI-like"/>
    <property type="match status" value="1"/>
</dbReference>
<dbReference type="PANTHER" id="PTHR30614">
    <property type="entry name" value="MEMBRANE COMPONENT OF AMINO ACID ABC TRANSPORTER"/>
    <property type="match status" value="1"/>
</dbReference>
<evidence type="ECO:0000256" key="1">
    <source>
        <dbReference type="ARBA" id="ARBA00004651"/>
    </source>
</evidence>
<evidence type="ECO:0000256" key="4">
    <source>
        <dbReference type="ARBA" id="ARBA00022692"/>
    </source>
</evidence>
<dbReference type="CDD" id="cd06261">
    <property type="entry name" value="TM_PBP2"/>
    <property type="match status" value="1"/>
</dbReference>
<evidence type="ECO:0000256" key="6">
    <source>
        <dbReference type="ARBA" id="ARBA00022989"/>
    </source>
</evidence>
<keyword evidence="11" id="KW-1185">Reference proteome</keyword>
<keyword evidence="5" id="KW-0029">Amino-acid transport</keyword>
<evidence type="ECO:0000256" key="8">
    <source>
        <dbReference type="RuleBase" id="RU363032"/>
    </source>
</evidence>
<evidence type="ECO:0000259" key="9">
    <source>
        <dbReference type="PROSITE" id="PS50928"/>
    </source>
</evidence>
<sequence>MFESNIFFQDFSGILTVVPYTLGLALLILILGILIGGILTLIDQYKIPFLFQVAAVCLSFLRGTPLLVQLYLAYYGMPKLILFFAGLLNFKFDPNQFDPVITVIVSYSICFSAFQSEIIRGAFMSVSYGQIEAAHSLGFSSVQTLRRIVIPQAIIEALPNFLNSYLTIIKSLSLAFMVSVVDILAKAKLESALNFRYLESFAAAAAVYWLLCAMLTVVFRRYEQNIRKKA</sequence>
<reference evidence="10" key="2">
    <citation type="submission" date="2020-09" db="EMBL/GenBank/DDBJ databases">
        <authorList>
            <person name="Sun Q."/>
            <person name="Ohkuma M."/>
        </authorList>
    </citation>
    <scope>NUCLEOTIDE SEQUENCE</scope>
    <source>
        <strain evidence="10">JCM 15325</strain>
    </source>
</reference>